<name>A0ABP6JUY5_9ACTN</name>
<dbReference type="Pfam" id="PF13185">
    <property type="entry name" value="GAF_2"/>
    <property type="match status" value="1"/>
</dbReference>
<keyword evidence="3" id="KW-0805">Transcription regulation</keyword>
<evidence type="ECO:0000256" key="4">
    <source>
        <dbReference type="ARBA" id="ARBA00023163"/>
    </source>
</evidence>
<dbReference type="Gene3D" id="3.30.450.40">
    <property type="match status" value="1"/>
</dbReference>
<dbReference type="PIRSF" id="PIRSF036625">
    <property type="entry name" value="GAF_ANTAR"/>
    <property type="match status" value="1"/>
</dbReference>
<dbReference type="InterPro" id="IPR012074">
    <property type="entry name" value="GAF_ANTAR"/>
</dbReference>
<comment type="caution">
    <text evidence="6">The sequence shown here is derived from an EMBL/GenBank/DDBJ whole genome shotgun (WGS) entry which is preliminary data.</text>
</comment>
<dbReference type="InterPro" id="IPR029016">
    <property type="entry name" value="GAF-like_dom_sf"/>
</dbReference>
<dbReference type="InterPro" id="IPR011006">
    <property type="entry name" value="CheY-like_superfamily"/>
</dbReference>
<sequence length="244" mass="26145">MTASDIPEISYDSAQVGTSVPLAESLAAAATALYETEGYAETARVGALLARDIVPDADHAGISLVERVGDVRTVAWTDEVIRTLDAATGCGAGCAMGWPGLWDSPVVRMEDIAACDGHGPVLTENGLRSALFLRLRGHQRRFSVLTLYSRKPSAFDDESVRVGRLFSAHLGIALDSVEVREQLAEAMHTRDVIGQATGILMGSMNIDASQAFDRLVRASQKGNVKLRDIASRIVEVRSTEQHPG</sequence>
<keyword evidence="4" id="KW-0804">Transcription</keyword>
<protein>
    <submittedName>
        <fullName evidence="6">ANTAR domain-containing protein</fullName>
    </submittedName>
</protein>
<accession>A0ABP6JUY5</accession>
<dbReference type="SMART" id="SM01012">
    <property type="entry name" value="ANTAR"/>
    <property type="match status" value="1"/>
</dbReference>
<evidence type="ECO:0000256" key="2">
    <source>
        <dbReference type="ARBA" id="ARBA00022777"/>
    </source>
</evidence>
<evidence type="ECO:0000259" key="5">
    <source>
        <dbReference type="PROSITE" id="PS50921"/>
    </source>
</evidence>
<dbReference type="InterPro" id="IPR003018">
    <property type="entry name" value="GAF"/>
</dbReference>
<evidence type="ECO:0000313" key="6">
    <source>
        <dbReference type="EMBL" id="GAA2946668.1"/>
    </source>
</evidence>
<organism evidence="6 7">
    <name type="scientific">Streptomyces enissocaesilis</name>
    <dbReference type="NCBI Taxonomy" id="332589"/>
    <lineage>
        <taxon>Bacteria</taxon>
        <taxon>Bacillati</taxon>
        <taxon>Actinomycetota</taxon>
        <taxon>Actinomycetes</taxon>
        <taxon>Kitasatosporales</taxon>
        <taxon>Streptomycetaceae</taxon>
        <taxon>Streptomyces</taxon>
        <taxon>Streptomyces rochei group</taxon>
    </lineage>
</organism>
<proteinExistence type="predicted"/>
<dbReference type="SUPFAM" id="SSF52172">
    <property type="entry name" value="CheY-like"/>
    <property type="match status" value="1"/>
</dbReference>
<dbReference type="Proteomes" id="UP001500403">
    <property type="component" value="Unassembled WGS sequence"/>
</dbReference>
<keyword evidence="2" id="KW-0418">Kinase</keyword>
<dbReference type="SMART" id="SM00065">
    <property type="entry name" value="GAF"/>
    <property type="match status" value="1"/>
</dbReference>
<dbReference type="InterPro" id="IPR036388">
    <property type="entry name" value="WH-like_DNA-bd_sf"/>
</dbReference>
<dbReference type="Gene3D" id="1.10.10.10">
    <property type="entry name" value="Winged helix-like DNA-binding domain superfamily/Winged helix DNA-binding domain"/>
    <property type="match status" value="1"/>
</dbReference>
<dbReference type="InterPro" id="IPR005561">
    <property type="entry name" value="ANTAR"/>
</dbReference>
<keyword evidence="7" id="KW-1185">Reference proteome</keyword>
<dbReference type="SUPFAM" id="SSF55781">
    <property type="entry name" value="GAF domain-like"/>
    <property type="match status" value="1"/>
</dbReference>
<keyword evidence="1" id="KW-0808">Transferase</keyword>
<dbReference type="EMBL" id="BAAAUD010000035">
    <property type="protein sequence ID" value="GAA2946668.1"/>
    <property type="molecule type" value="Genomic_DNA"/>
</dbReference>
<dbReference type="Pfam" id="PF03861">
    <property type="entry name" value="ANTAR"/>
    <property type="match status" value="1"/>
</dbReference>
<evidence type="ECO:0000256" key="1">
    <source>
        <dbReference type="ARBA" id="ARBA00022679"/>
    </source>
</evidence>
<evidence type="ECO:0000313" key="7">
    <source>
        <dbReference type="Proteomes" id="UP001500403"/>
    </source>
</evidence>
<feature type="domain" description="ANTAR" evidence="5">
    <location>
        <begin position="173"/>
        <end position="234"/>
    </location>
</feature>
<reference evidence="7" key="1">
    <citation type="journal article" date="2019" name="Int. J. Syst. Evol. Microbiol.">
        <title>The Global Catalogue of Microorganisms (GCM) 10K type strain sequencing project: providing services to taxonomists for standard genome sequencing and annotation.</title>
        <authorList>
            <consortium name="The Broad Institute Genomics Platform"/>
            <consortium name="The Broad Institute Genome Sequencing Center for Infectious Disease"/>
            <person name="Wu L."/>
            <person name="Ma J."/>
        </authorList>
    </citation>
    <scope>NUCLEOTIDE SEQUENCE [LARGE SCALE GENOMIC DNA]</scope>
    <source>
        <strain evidence="7">JCM 9088</strain>
    </source>
</reference>
<gene>
    <name evidence="6" type="ORF">GCM10010446_34960</name>
</gene>
<dbReference type="PROSITE" id="PS50921">
    <property type="entry name" value="ANTAR"/>
    <property type="match status" value="1"/>
</dbReference>
<evidence type="ECO:0000256" key="3">
    <source>
        <dbReference type="ARBA" id="ARBA00023015"/>
    </source>
</evidence>